<feature type="non-terminal residue" evidence="2">
    <location>
        <position position="94"/>
    </location>
</feature>
<gene>
    <name evidence="2" type="ORF">NCTC10132_00370</name>
</gene>
<accession>A0A3B0PQJ8</accession>
<evidence type="ECO:0000256" key="1">
    <source>
        <dbReference type="SAM" id="Phobius"/>
    </source>
</evidence>
<feature type="transmembrane region" description="Helical" evidence="1">
    <location>
        <begin position="42"/>
        <end position="64"/>
    </location>
</feature>
<keyword evidence="1" id="KW-0812">Transmembrane</keyword>
<keyword evidence="1" id="KW-1133">Transmembrane helix</keyword>
<evidence type="ECO:0000313" key="2">
    <source>
        <dbReference type="EMBL" id="SYV97015.1"/>
    </source>
</evidence>
<sequence>MYAISSALIQSFAIVATLIIGGSTGGFDIYGMYEAKVKSRDIASVFFILNIVSLFIANVLGTYVPSSLAISNFINHNQDMPDGIKELMKLNSPW</sequence>
<dbReference type="KEGG" id="medw:NCTC10132_00370"/>
<proteinExistence type="predicted"/>
<dbReference type="Proteomes" id="UP000257559">
    <property type="component" value="Chromosome"/>
</dbReference>
<keyword evidence="3" id="KW-1185">Reference proteome</keyword>
<evidence type="ECO:0000313" key="3">
    <source>
        <dbReference type="Proteomes" id="UP000257559"/>
    </source>
</evidence>
<reference evidence="3" key="1">
    <citation type="submission" date="2018-06" db="EMBL/GenBank/DDBJ databases">
        <authorList>
            <consortium name="Pathogen Informatics"/>
        </authorList>
    </citation>
    <scope>NUCLEOTIDE SEQUENCE [LARGE SCALE GENOMIC DNA]</scope>
    <source>
        <strain evidence="3">NCTC10132</strain>
    </source>
</reference>
<name>A0A3B0PQJ8_9BACT</name>
<dbReference type="AlphaFoldDB" id="A0A3B0PQJ8"/>
<protein>
    <submittedName>
        <fullName evidence="2">Uncharacterized BCR, YitT family COG1284</fullName>
    </submittedName>
</protein>
<organism evidence="2 3">
    <name type="scientific">Mycoplasmopsis edwardii</name>
    <dbReference type="NCBI Taxonomy" id="53558"/>
    <lineage>
        <taxon>Bacteria</taxon>
        <taxon>Bacillati</taxon>
        <taxon>Mycoplasmatota</taxon>
        <taxon>Mycoplasmoidales</taxon>
        <taxon>Metamycoplasmataceae</taxon>
        <taxon>Mycoplasmopsis</taxon>
    </lineage>
</organism>
<keyword evidence="1" id="KW-0472">Membrane</keyword>
<dbReference type="EMBL" id="LS991951">
    <property type="protein sequence ID" value="SYV97015.1"/>
    <property type="molecule type" value="Genomic_DNA"/>
</dbReference>
<feature type="transmembrane region" description="Helical" evidence="1">
    <location>
        <begin position="12"/>
        <end position="30"/>
    </location>
</feature>